<organism evidence="18">
    <name type="scientific">Schistocephalus solidus</name>
    <name type="common">Tapeworm</name>
    <dbReference type="NCBI Taxonomy" id="70667"/>
    <lineage>
        <taxon>Eukaryota</taxon>
        <taxon>Metazoa</taxon>
        <taxon>Spiralia</taxon>
        <taxon>Lophotrochozoa</taxon>
        <taxon>Platyhelminthes</taxon>
        <taxon>Cestoda</taxon>
        <taxon>Eucestoda</taxon>
        <taxon>Diphyllobothriidea</taxon>
        <taxon>Diphyllobothriidae</taxon>
        <taxon>Schistocephalus</taxon>
    </lineage>
</organism>
<comment type="subcellular location">
    <subcellularLocation>
        <location evidence="13">Synaptic cell membrane</location>
        <topology evidence="13">Multi-pass membrane protein</topology>
    </subcellularLocation>
</comment>
<evidence type="ECO:0000256" key="3">
    <source>
        <dbReference type="ARBA" id="ARBA00022692"/>
    </source>
</evidence>
<dbReference type="Pfam" id="PF02931">
    <property type="entry name" value="Neur_chan_LBD"/>
    <property type="match status" value="1"/>
</dbReference>
<dbReference type="GO" id="GO:0045211">
    <property type="term" value="C:postsynaptic membrane"/>
    <property type="evidence" value="ECO:0007669"/>
    <property type="project" value="InterPro"/>
</dbReference>
<evidence type="ECO:0000313" key="18">
    <source>
        <dbReference type="EMBL" id="JAP54111.1"/>
    </source>
</evidence>
<dbReference type="GO" id="GO:0004888">
    <property type="term" value="F:transmembrane signaling receptor activity"/>
    <property type="evidence" value="ECO:0007669"/>
    <property type="project" value="InterPro"/>
</dbReference>
<dbReference type="AlphaFoldDB" id="A0A0X3PQ84"/>
<evidence type="ECO:0000256" key="12">
    <source>
        <dbReference type="ARBA" id="ARBA00023303"/>
    </source>
</evidence>
<comment type="similarity">
    <text evidence="14">Belongs to the ligand-gated ion channel (TC 1.A.9) family.</text>
</comment>
<dbReference type="SUPFAM" id="SSF63712">
    <property type="entry name" value="Nicotinic receptor ligand binding domain-like"/>
    <property type="match status" value="1"/>
</dbReference>
<gene>
    <name evidence="18" type="ORF">TR134995</name>
</gene>
<evidence type="ECO:0000256" key="5">
    <source>
        <dbReference type="ARBA" id="ARBA00023018"/>
    </source>
</evidence>
<feature type="transmembrane region" description="Helical" evidence="14">
    <location>
        <begin position="278"/>
        <end position="300"/>
    </location>
</feature>
<reference evidence="18" key="1">
    <citation type="submission" date="2016-01" db="EMBL/GenBank/DDBJ databases">
        <title>Reference transcriptome for the parasite Schistocephalus solidus: insights into the molecular evolution of parasitism.</title>
        <authorList>
            <person name="Hebert F.O."/>
            <person name="Grambauer S."/>
            <person name="Barber I."/>
            <person name="Landry C.R."/>
            <person name="Aubin-Horth N."/>
        </authorList>
    </citation>
    <scope>NUCLEOTIDE SEQUENCE</scope>
</reference>
<dbReference type="Gene3D" id="1.20.58.390">
    <property type="entry name" value="Neurotransmitter-gated ion-channel transmembrane domain"/>
    <property type="match status" value="1"/>
</dbReference>
<evidence type="ECO:0000256" key="6">
    <source>
        <dbReference type="ARBA" id="ARBA00023065"/>
    </source>
</evidence>
<keyword evidence="8" id="KW-1015">Disulfide bond</keyword>
<keyword evidence="1 14" id="KW-0813">Transport</keyword>
<dbReference type="InterPro" id="IPR006029">
    <property type="entry name" value="Neurotrans-gated_channel_TM"/>
</dbReference>
<dbReference type="InterPro" id="IPR038050">
    <property type="entry name" value="Neuro_actylchol_rec"/>
</dbReference>
<evidence type="ECO:0000256" key="9">
    <source>
        <dbReference type="ARBA" id="ARBA00023170"/>
    </source>
</evidence>
<keyword evidence="9" id="KW-0675">Receptor</keyword>
<evidence type="ECO:0000259" key="16">
    <source>
        <dbReference type="Pfam" id="PF02931"/>
    </source>
</evidence>
<feature type="transmembrane region" description="Helical" evidence="14">
    <location>
        <begin position="339"/>
        <end position="365"/>
    </location>
</feature>
<name>A0A0X3PQ84_SCHSO</name>
<keyword evidence="6 14" id="KW-0406">Ion transport</keyword>
<keyword evidence="14" id="KW-0732">Signal</keyword>
<feature type="domain" description="Neurotransmitter-gated ion-channel transmembrane" evidence="17">
    <location>
        <begin position="283"/>
        <end position="410"/>
    </location>
</feature>
<evidence type="ECO:0000256" key="11">
    <source>
        <dbReference type="ARBA" id="ARBA00023286"/>
    </source>
</evidence>
<dbReference type="FunFam" id="2.70.170.10:FF:000028">
    <property type="entry name" value="AcetylCholine Receptor"/>
    <property type="match status" value="1"/>
</dbReference>
<keyword evidence="5" id="KW-0770">Synapse</keyword>
<dbReference type="InterPro" id="IPR018000">
    <property type="entry name" value="Neurotransmitter_ion_chnl_CS"/>
</dbReference>
<keyword evidence="11" id="KW-1071">Ligand-gated ion channel</keyword>
<evidence type="ECO:0000256" key="15">
    <source>
        <dbReference type="SAM" id="MobiDB-lite"/>
    </source>
</evidence>
<keyword evidence="7 14" id="KW-0472">Membrane</keyword>
<dbReference type="Gene3D" id="2.70.170.10">
    <property type="entry name" value="Neurotransmitter-gated ion-channel ligand-binding domain"/>
    <property type="match status" value="1"/>
</dbReference>
<keyword evidence="4 14" id="KW-1133">Transmembrane helix</keyword>
<dbReference type="InterPro" id="IPR036734">
    <property type="entry name" value="Neur_chan_lig-bd_sf"/>
</dbReference>
<evidence type="ECO:0000256" key="14">
    <source>
        <dbReference type="RuleBase" id="RU000687"/>
    </source>
</evidence>
<dbReference type="Pfam" id="PF02932">
    <property type="entry name" value="Neur_chan_memb"/>
    <property type="match status" value="1"/>
</dbReference>
<keyword evidence="12 14" id="KW-0407">Ion channel</keyword>
<dbReference type="SUPFAM" id="SSF90112">
    <property type="entry name" value="Neurotransmitter-gated ion-channel transmembrane pore"/>
    <property type="match status" value="1"/>
</dbReference>
<feature type="domain" description="Neurotransmitter-gated ion-channel ligand-binding" evidence="16">
    <location>
        <begin position="40"/>
        <end position="226"/>
    </location>
</feature>
<accession>A0A0X3PQ84</accession>
<evidence type="ECO:0000256" key="10">
    <source>
        <dbReference type="ARBA" id="ARBA00023180"/>
    </source>
</evidence>
<dbReference type="PANTHER" id="PTHR18945">
    <property type="entry name" value="NEUROTRANSMITTER GATED ION CHANNEL"/>
    <property type="match status" value="1"/>
</dbReference>
<dbReference type="PROSITE" id="PS00236">
    <property type="entry name" value="NEUROTR_ION_CHANNEL"/>
    <property type="match status" value="1"/>
</dbReference>
<keyword evidence="10" id="KW-0325">Glycoprotein</keyword>
<keyword evidence="2" id="KW-1003">Cell membrane</keyword>
<sequence length="662" mass="74369">MRIVIITFCMLCLYATATDAGMSTVPKGHPKVSKTKSVEKNLIRRVVERYRRFGVVGRPVNDSRVVLQIEYGLQLIQVLDIDENKQILRTNCWSMYRWNDSLLQWDPSEYGNVTEIRLFPQVIWTPDIQLYNFADERIVEHRIARVVVQSTGETLWVPQALFKSACQVGITFFPFDTQVCTLEFGSWTYDVSQMDISWWRPDKMTAPMPYVDFSDYVPSNEWRTYGELERDIPHENRTKQIKSLKRYRERNQTSGGKVTLKKYPVLCYRIRLIRNPSFYVFILVIPCILLSSLTIVIFWLPPESPAKMMLGMNIFVAFFLLLLLLADLTPNAVKEFPLIGAYFCLNMIMITLSTFLATLVIHLYYRGDRNGPLPAILHRVIVDGLGRLMLVRQHIPLPERKKTLSHVVTRSAITRVRRKIRMPELPSSKFMGPGAYETGAICQPSHGMGLMSSCMGGGGGGSSMDGPMCLDKTGDCVGGVFGYQHQTGTCKLAAPMRCAFACPCGGNHVGGGSYGGINDSMGDLSASVHPRSATATGICSQLHSNCNMCGHPTMGPLEPHRPPLQLPANIEGPGRGPAADSEDSPIMLSSSTSLERDVRELKRYVRMFVNRQKENTKKNAIAMEWRTMALVLDRLFFFIYIATIGITVITSLPSTNELTISD</sequence>
<evidence type="ECO:0000256" key="13">
    <source>
        <dbReference type="ARBA" id="ARBA00034099"/>
    </source>
</evidence>
<dbReference type="PRINTS" id="PR00254">
    <property type="entry name" value="NICOTINICR"/>
</dbReference>
<feature type="region of interest" description="Disordered" evidence="15">
    <location>
        <begin position="557"/>
        <end position="592"/>
    </location>
</feature>
<feature type="signal peptide" evidence="14">
    <location>
        <begin position="1"/>
        <end position="20"/>
    </location>
</feature>
<dbReference type="EMBL" id="GEEE01009114">
    <property type="protein sequence ID" value="JAP54111.1"/>
    <property type="molecule type" value="Transcribed_RNA"/>
</dbReference>
<proteinExistence type="inferred from homology"/>
<evidence type="ECO:0000256" key="1">
    <source>
        <dbReference type="ARBA" id="ARBA00022448"/>
    </source>
</evidence>
<dbReference type="CDD" id="cd19051">
    <property type="entry name" value="LGIC_TM_cation"/>
    <property type="match status" value="1"/>
</dbReference>
<protein>
    <submittedName>
        <fullName evidence="18">Uncharacterized protein</fullName>
    </submittedName>
</protein>
<dbReference type="GO" id="GO:0022848">
    <property type="term" value="F:acetylcholine-gated monoatomic cation-selective channel activity"/>
    <property type="evidence" value="ECO:0007669"/>
    <property type="project" value="InterPro"/>
</dbReference>
<evidence type="ECO:0000259" key="17">
    <source>
        <dbReference type="Pfam" id="PF02932"/>
    </source>
</evidence>
<feature type="transmembrane region" description="Helical" evidence="14">
    <location>
        <begin position="635"/>
        <end position="652"/>
    </location>
</feature>
<evidence type="ECO:0000256" key="2">
    <source>
        <dbReference type="ARBA" id="ARBA00022475"/>
    </source>
</evidence>
<dbReference type="InterPro" id="IPR002394">
    <property type="entry name" value="Nicotinic_acetylcholine_rcpt"/>
</dbReference>
<feature type="transmembrane region" description="Helical" evidence="14">
    <location>
        <begin position="312"/>
        <end position="333"/>
    </location>
</feature>
<evidence type="ECO:0000256" key="7">
    <source>
        <dbReference type="ARBA" id="ARBA00023136"/>
    </source>
</evidence>
<evidence type="ECO:0000256" key="4">
    <source>
        <dbReference type="ARBA" id="ARBA00022989"/>
    </source>
</evidence>
<dbReference type="InterPro" id="IPR006202">
    <property type="entry name" value="Neur_chan_lig-bd"/>
</dbReference>
<keyword evidence="3 14" id="KW-0812">Transmembrane</keyword>
<dbReference type="InterPro" id="IPR006201">
    <property type="entry name" value="Neur_channel"/>
</dbReference>
<dbReference type="InterPro" id="IPR036719">
    <property type="entry name" value="Neuro-gated_channel_TM_sf"/>
</dbReference>
<feature type="chain" id="PRO_5022255277" evidence="14">
    <location>
        <begin position="21"/>
        <end position="662"/>
    </location>
</feature>
<dbReference type="PRINTS" id="PR00252">
    <property type="entry name" value="NRIONCHANNEL"/>
</dbReference>
<evidence type="ECO:0000256" key="8">
    <source>
        <dbReference type="ARBA" id="ARBA00023157"/>
    </source>
</evidence>